<evidence type="ECO:0000259" key="2">
    <source>
        <dbReference type="Pfam" id="PF07589"/>
    </source>
</evidence>
<evidence type="ECO:0000313" key="5">
    <source>
        <dbReference type="Proteomes" id="UP000030321"/>
    </source>
</evidence>
<dbReference type="Proteomes" id="UP000030321">
    <property type="component" value="Unassembled WGS sequence"/>
</dbReference>
<keyword evidence="1" id="KW-0732">Signal</keyword>
<feature type="domain" description="Ice-binding protein C-terminal" evidence="2">
    <location>
        <begin position="208"/>
        <end position="227"/>
    </location>
</feature>
<feature type="domain" description="DUF7901" evidence="3">
    <location>
        <begin position="68"/>
        <end position="180"/>
    </location>
</feature>
<evidence type="ECO:0000313" key="4">
    <source>
        <dbReference type="EMBL" id="GAL93366.1"/>
    </source>
</evidence>
<organism evidence="4 5">
    <name type="scientific">Microcystis aeruginosa NIES-44</name>
    <dbReference type="NCBI Taxonomy" id="449439"/>
    <lineage>
        <taxon>Bacteria</taxon>
        <taxon>Bacillati</taxon>
        <taxon>Cyanobacteriota</taxon>
        <taxon>Cyanophyceae</taxon>
        <taxon>Oscillatoriophycideae</taxon>
        <taxon>Chroococcales</taxon>
        <taxon>Microcystaceae</taxon>
        <taxon>Microcystis</taxon>
    </lineage>
</organism>
<reference evidence="5" key="1">
    <citation type="journal article" date="2015" name="Genome">
        <title>Whole Genome Sequence of the Non-Microcystin-Producing Microcystis aeruginosa Strain NIES-44.</title>
        <authorList>
            <person name="Okano K."/>
            <person name="Miyata N."/>
            <person name="Ozaki Y."/>
        </authorList>
    </citation>
    <scope>NUCLEOTIDE SEQUENCE [LARGE SCALE GENOMIC DNA]</scope>
    <source>
        <strain evidence="5">NIES-44</strain>
    </source>
</reference>
<evidence type="ECO:0000259" key="3">
    <source>
        <dbReference type="Pfam" id="PF25470"/>
    </source>
</evidence>
<name>A0A0A1VVR6_MICAE</name>
<proteinExistence type="predicted"/>
<dbReference type="Pfam" id="PF25470">
    <property type="entry name" value="DUF7901"/>
    <property type="match status" value="1"/>
</dbReference>
<dbReference type="InterPro" id="IPR013424">
    <property type="entry name" value="Ice-binding_C"/>
</dbReference>
<accession>A0A0A1VVR6</accession>
<sequence length="234" mass="24561">MAKTLTKIIKNAGGGKHCLLVAGATLAILTPFQAAQASVIFSQAANFPGGEVFASQNDTNSLGNFATVYDNFSFSSDNLVDGVDWVGSYFNPPTAAPISSFALSIFGNNAGQPGSLLFSETITGNAGETFIGTDNNGFPVYSYSANLTNTFLAQAGATYWLAIVPSRGFPPQWGWYTSSQGDGVSYQDFFGSRSQLGTDFAFSLTGQQVPEPSAILGLLGLGLLGIGSQFKQKR</sequence>
<dbReference type="Pfam" id="PF07589">
    <property type="entry name" value="PEP-CTERM"/>
    <property type="match status" value="1"/>
</dbReference>
<dbReference type="NCBIfam" id="TIGR02595">
    <property type="entry name" value="PEP_CTERM"/>
    <property type="match status" value="1"/>
</dbReference>
<feature type="chain" id="PRO_5001981989" evidence="1">
    <location>
        <begin position="38"/>
        <end position="234"/>
    </location>
</feature>
<evidence type="ECO:0000256" key="1">
    <source>
        <dbReference type="SAM" id="SignalP"/>
    </source>
</evidence>
<feature type="signal peptide" evidence="1">
    <location>
        <begin position="1"/>
        <end position="37"/>
    </location>
</feature>
<dbReference type="InterPro" id="IPR057223">
    <property type="entry name" value="DUF7901"/>
</dbReference>
<comment type="caution">
    <text evidence="4">The sequence shown here is derived from an EMBL/GenBank/DDBJ whole genome shotgun (WGS) entry which is preliminary data.</text>
</comment>
<dbReference type="AlphaFoldDB" id="A0A0A1VVR6"/>
<gene>
    <name evidence="4" type="ORF">N44_02053</name>
</gene>
<dbReference type="RefSeq" id="WP_238567806.1">
    <property type="nucleotide sequence ID" value="NZ_BBPA01000037.1"/>
</dbReference>
<dbReference type="EMBL" id="BBPA01000037">
    <property type="protein sequence ID" value="GAL93366.1"/>
    <property type="molecule type" value="Genomic_DNA"/>
</dbReference>
<protein>
    <submittedName>
        <fullName evidence="4">Uncharacterized protein</fullName>
    </submittedName>
</protein>